<evidence type="ECO:0000313" key="5">
    <source>
        <dbReference type="Proteomes" id="UP001624684"/>
    </source>
</evidence>
<keyword evidence="3" id="KW-0812">Transmembrane</keyword>
<feature type="coiled-coil region" evidence="1">
    <location>
        <begin position="36"/>
        <end position="95"/>
    </location>
</feature>
<dbReference type="Proteomes" id="UP001624684">
    <property type="component" value="Unassembled WGS sequence"/>
</dbReference>
<keyword evidence="3" id="KW-0472">Membrane</keyword>
<keyword evidence="5" id="KW-1185">Reference proteome</keyword>
<reference evidence="4 5" key="1">
    <citation type="submission" date="2024-11" db="EMBL/GenBank/DDBJ databases">
        <title>First Report of Moraxella oculi in Brazil in an Infectious Bovine Keratoconjunctivitis Outbreak.</title>
        <authorList>
            <person name="Carvalho C.V."/>
            <person name="Domingues R."/>
            <person name="Coutinho C."/>
            <person name="Honorio N.T.B.S."/>
            <person name="Faza D.R.L.R."/>
            <person name="Carvalho W.A."/>
            <person name="Machado A.B.F."/>
            <person name="Martins M.F."/>
            <person name="Gaspar E.B."/>
        </authorList>
    </citation>
    <scope>NUCLEOTIDE SEQUENCE [LARGE SCALE GENOMIC DNA]</scope>
    <source>
        <strain evidence="4 5">2117LE</strain>
    </source>
</reference>
<proteinExistence type="predicted"/>
<feature type="transmembrane region" description="Helical" evidence="3">
    <location>
        <begin position="159"/>
        <end position="179"/>
    </location>
</feature>
<protein>
    <submittedName>
        <fullName evidence="4">Chemotaxis protein</fullName>
    </submittedName>
</protein>
<dbReference type="RefSeq" id="WP_407069441.1">
    <property type="nucleotide sequence ID" value="NZ_JBJJXE010000015.1"/>
</dbReference>
<feature type="compositionally biased region" description="Polar residues" evidence="2">
    <location>
        <begin position="335"/>
        <end position="355"/>
    </location>
</feature>
<feature type="transmembrane region" description="Helical" evidence="3">
    <location>
        <begin position="123"/>
        <end position="147"/>
    </location>
</feature>
<organism evidence="4 5">
    <name type="scientific">Moraxella oculi</name>
    <dbReference type="NCBI Taxonomy" id="2940516"/>
    <lineage>
        <taxon>Bacteria</taxon>
        <taxon>Pseudomonadati</taxon>
        <taxon>Pseudomonadota</taxon>
        <taxon>Gammaproteobacteria</taxon>
        <taxon>Moraxellales</taxon>
        <taxon>Moraxellaceae</taxon>
        <taxon>Moraxella</taxon>
    </lineage>
</organism>
<comment type="caution">
    <text evidence="4">The sequence shown here is derived from an EMBL/GenBank/DDBJ whole genome shotgun (WGS) entry which is preliminary data.</text>
</comment>
<evidence type="ECO:0000313" key="4">
    <source>
        <dbReference type="EMBL" id="MFL1732924.1"/>
    </source>
</evidence>
<evidence type="ECO:0000256" key="3">
    <source>
        <dbReference type="SAM" id="Phobius"/>
    </source>
</evidence>
<feature type="transmembrane region" description="Helical" evidence="3">
    <location>
        <begin position="185"/>
        <end position="205"/>
    </location>
</feature>
<evidence type="ECO:0000256" key="2">
    <source>
        <dbReference type="SAM" id="MobiDB-lite"/>
    </source>
</evidence>
<feature type="region of interest" description="Disordered" evidence="2">
    <location>
        <begin position="328"/>
        <end position="355"/>
    </location>
</feature>
<evidence type="ECO:0000256" key="1">
    <source>
        <dbReference type="SAM" id="Coils"/>
    </source>
</evidence>
<name>A0ABW8U7F3_9GAMM</name>
<gene>
    <name evidence="4" type="ORF">ACJHVH_07980</name>
</gene>
<keyword evidence="3" id="KW-1133">Transmembrane helix</keyword>
<sequence length="355" mass="37709">MPLPLILGGIAIATAATGAKKAYDGYQDKSEADDIVKNAKSKYDYQKSRLEEANKLTEGKINELGELYLAIGQDFKTFEELADELLNKLNQHSNKHLEINLPQYKLNQIKTLSMNSVAYAGKLVGGAAGGAAAAYAVYGGTMALAAASTGTPIAALSGVAAYNATMAAIGGGSLAAGGLGMAGGAMILSGVVAAPVIAVAGWAFASHAKDALEKAKEIRREVAEYESNADNAIKHLGNTRAYVSNIAINVKNIHLQFKHYLKDLQRVAQLIRKGLLDTIKETDTIIQSINNGYALAAILTDIIQTPIFKLKKENGKIVYDENNVPQLEEGPHGNVLNTAEMSDKLQSSSSNARKY</sequence>
<accession>A0ABW8U7F3</accession>
<dbReference type="EMBL" id="JBJJXE010000015">
    <property type="protein sequence ID" value="MFL1732924.1"/>
    <property type="molecule type" value="Genomic_DNA"/>
</dbReference>
<keyword evidence="1" id="KW-0175">Coiled coil</keyword>
<feature type="coiled-coil region" evidence="1">
    <location>
        <begin position="208"/>
        <end position="235"/>
    </location>
</feature>